<dbReference type="STRING" id="1423783.FC50_GL001649"/>
<dbReference type="Proteomes" id="UP000051922">
    <property type="component" value="Unassembled WGS sequence"/>
</dbReference>
<reference evidence="1 2" key="1">
    <citation type="journal article" date="2015" name="Genome Announc.">
        <title>Expanding the biotechnology potential of lactobacilli through comparative genomics of 213 strains and associated genera.</title>
        <authorList>
            <person name="Sun Z."/>
            <person name="Harris H.M."/>
            <person name="McCann A."/>
            <person name="Guo C."/>
            <person name="Argimon S."/>
            <person name="Zhang W."/>
            <person name="Yang X."/>
            <person name="Jeffery I.B."/>
            <person name="Cooney J.C."/>
            <person name="Kagawa T.F."/>
            <person name="Liu W."/>
            <person name="Song Y."/>
            <person name="Salvetti E."/>
            <person name="Wrobel A."/>
            <person name="Rasinkangas P."/>
            <person name="Parkhill J."/>
            <person name="Rea M.C."/>
            <person name="O'Sullivan O."/>
            <person name="Ritari J."/>
            <person name="Douillard F.P."/>
            <person name="Paul Ross R."/>
            <person name="Yang R."/>
            <person name="Briner A.E."/>
            <person name="Felis G.E."/>
            <person name="de Vos W.M."/>
            <person name="Barrangou R."/>
            <person name="Klaenhammer T.R."/>
            <person name="Caufield P.W."/>
            <person name="Cui Y."/>
            <person name="Zhang H."/>
            <person name="O'Toole P.W."/>
        </authorList>
    </citation>
    <scope>NUCLEOTIDE SEQUENCE [LARGE SCALE GENOMIC DNA]</scope>
    <source>
        <strain evidence="1 2">DSM 15945</strain>
    </source>
</reference>
<dbReference type="SUPFAM" id="SSF64182">
    <property type="entry name" value="DHH phosphoesterases"/>
    <property type="match status" value="1"/>
</dbReference>
<comment type="caution">
    <text evidence="1">The sequence shown here is derived from an EMBL/GenBank/DDBJ whole genome shotgun (WGS) entry which is preliminary data.</text>
</comment>
<dbReference type="Gene3D" id="3.90.1640.10">
    <property type="entry name" value="inorganic pyrophosphatase (n-terminal core)"/>
    <property type="match status" value="1"/>
</dbReference>
<dbReference type="AlphaFoldDB" id="A0A0R1U6I8"/>
<dbReference type="OrthoDB" id="9766150at2"/>
<proteinExistence type="predicted"/>
<dbReference type="PATRIC" id="fig|1423783.4.peg.1692"/>
<dbReference type="EMBL" id="AZFJ01000052">
    <property type="protein sequence ID" value="KRL85483.1"/>
    <property type="molecule type" value="Genomic_DNA"/>
</dbReference>
<accession>A0A0R1U6I8</accession>
<gene>
    <name evidence="1" type="ORF">FC50_GL001649</name>
</gene>
<organism evidence="1 2">
    <name type="scientific">Lacticaseibacillus pantheris DSM 15945 = JCM 12539 = NBRC 106106</name>
    <dbReference type="NCBI Taxonomy" id="1423783"/>
    <lineage>
        <taxon>Bacteria</taxon>
        <taxon>Bacillati</taxon>
        <taxon>Bacillota</taxon>
        <taxon>Bacilli</taxon>
        <taxon>Lactobacillales</taxon>
        <taxon>Lactobacillaceae</taxon>
        <taxon>Lacticaseibacillus</taxon>
    </lineage>
</organism>
<evidence type="ECO:0000313" key="2">
    <source>
        <dbReference type="Proteomes" id="UP000051922"/>
    </source>
</evidence>
<dbReference type="RefSeq" id="WP_054649907.1">
    <property type="nucleotide sequence ID" value="NZ_AZFJ01000052.1"/>
</dbReference>
<name>A0A0R1U6I8_9LACO</name>
<sequence length="189" mass="20157">MQILTIGPRQSTVGIDIAVINAARLASAFGKDAAPSAYTRLSPVMRDIVKFWGVAPPIVVKAVAGAAGGVVMVGHNDLAVSAPDISEANVVAVVDNHRMSGFRASHPVYIRLEPVASVNTILTELYQERDVMLSPLSAGLLLTGIWCDTRQLTADATTEKDQVAAAYLADRIQRDRHLLADRVSAWVSA</sequence>
<protein>
    <submittedName>
        <fullName evidence="1">Uncharacterized protein</fullName>
    </submittedName>
</protein>
<dbReference type="InterPro" id="IPR038763">
    <property type="entry name" value="DHH_sf"/>
</dbReference>
<evidence type="ECO:0000313" key="1">
    <source>
        <dbReference type="EMBL" id="KRL85483.1"/>
    </source>
</evidence>
<keyword evidence="2" id="KW-1185">Reference proteome</keyword>